<dbReference type="SUPFAM" id="SSF52425">
    <property type="entry name" value="Cryptochrome/photolyase, N-terminal domain"/>
    <property type="match status" value="1"/>
</dbReference>
<feature type="domain" description="Photolyase/cryptochrome alpha/beta" evidence="7">
    <location>
        <begin position="1"/>
        <end position="129"/>
    </location>
</feature>
<dbReference type="Gene3D" id="3.40.50.620">
    <property type="entry name" value="HUPs"/>
    <property type="match status" value="1"/>
</dbReference>
<feature type="binding site" evidence="4">
    <location>
        <begin position="227"/>
        <end position="231"/>
    </location>
    <ligand>
        <name>FAD</name>
        <dbReference type="ChEBI" id="CHEBI:57692"/>
    </ligand>
</feature>
<dbReference type="SUPFAM" id="SSF48173">
    <property type="entry name" value="Cryptochrome/photolyase FAD-binding domain"/>
    <property type="match status" value="1"/>
</dbReference>
<evidence type="ECO:0000313" key="8">
    <source>
        <dbReference type="EMBL" id="KIL47212.1"/>
    </source>
</evidence>
<dbReference type="Proteomes" id="UP000031938">
    <property type="component" value="Unassembled WGS sequence"/>
</dbReference>
<name>A0A0C2VE48_9BACL</name>
<reference evidence="8 9" key="1">
    <citation type="submission" date="2015-01" db="EMBL/GenBank/DDBJ databases">
        <title>Genome sequencing of Jeotgalibacillus soli.</title>
        <authorList>
            <person name="Goh K.M."/>
            <person name="Chan K.-G."/>
            <person name="Yaakop A.S."/>
            <person name="Ee R."/>
            <person name="Gan H.M."/>
            <person name="Chan C.S."/>
        </authorList>
    </citation>
    <scope>NUCLEOTIDE SEQUENCE [LARGE SCALE GENOMIC DNA]</scope>
    <source>
        <strain evidence="8 9">P9</strain>
    </source>
</reference>
<dbReference type="InterPro" id="IPR006050">
    <property type="entry name" value="DNA_photolyase_N"/>
</dbReference>
<keyword evidence="2 4" id="KW-0274">FAD</keyword>
<dbReference type="GO" id="GO:0009416">
    <property type="term" value="P:response to light stimulus"/>
    <property type="evidence" value="ECO:0007669"/>
    <property type="project" value="TreeGrafter"/>
</dbReference>
<dbReference type="PATRIC" id="fig|889306.3.peg.1798"/>
<dbReference type="Gene3D" id="1.25.40.80">
    <property type="match status" value="1"/>
</dbReference>
<dbReference type="GO" id="GO:0006139">
    <property type="term" value="P:nucleobase-containing compound metabolic process"/>
    <property type="evidence" value="ECO:0007669"/>
    <property type="project" value="UniProtKB-ARBA"/>
</dbReference>
<dbReference type="PROSITE" id="PS00394">
    <property type="entry name" value="DNA_PHOTOLYASES_1_1"/>
    <property type="match status" value="1"/>
</dbReference>
<proteinExistence type="inferred from homology"/>
<dbReference type="InterPro" id="IPR018394">
    <property type="entry name" value="DNA_photolyase_1_CS_C"/>
</dbReference>
<dbReference type="Pfam" id="PF00875">
    <property type="entry name" value="DNA_photolyase"/>
    <property type="match status" value="1"/>
</dbReference>
<dbReference type="GO" id="GO:0003904">
    <property type="term" value="F:deoxyribodipyrimidine photo-lyase activity"/>
    <property type="evidence" value="ECO:0007669"/>
    <property type="project" value="TreeGrafter"/>
</dbReference>
<dbReference type="PRINTS" id="PR00147">
    <property type="entry name" value="DNAPHOTLYASE"/>
</dbReference>
<dbReference type="STRING" id="889306.KP78_17850"/>
<dbReference type="PROSITE" id="PS51645">
    <property type="entry name" value="PHR_CRY_ALPHA_BETA"/>
    <property type="match status" value="1"/>
</dbReference>
<evidence type="ECO:0000256" key="3">
    <source>
        <dbReference type="ARBA" id="ARBA00022991"/>
    </source>
</evidence>
<comment type="similarity">
    <text evidence="5">Belongs to the DNA photolyase family.</text>
</comment>
<comment type="caution">
    <text evidence="8">The sequence shown here is derived from an EMBL/GenBank/DDBJ whole genome shotgun (WGS) entry which is preliminary data.</text>
</comment>
<accession>A0A0C2VE48</accession>
<dbReference type="InterPro" id="IPR014729">
    <property type="entry name" value="Rossmann-like_a/b/a_fold"/>
</dbReference>
<evidence type="ECO:0000313" key="9">
    <source>
        <dbReference type="Proteomes" id="UP000031938"/>
    </source>
</evidence>
<feature type="region of interest" description="Disordered" evidence="6">
    <location>
        <begin position="464"/>
        <end position="509"/>
    </location>
</feature>
<keyword evidence="1 4" id="KW-0285">Flavoprotein</keyword>
<dbReference type="Gene3D" id="1.10.579.10">
    <property type="entry name" value="DNA Cyclobutane Dipyrimidine Photolyase, subunit A, domain 3"/>
    <property type="match status" value="1"/>
</dbReference>
<dbReference type="AlphaFoldDB" id="A0A0C2VE48"/>
<sequence length="509" mass="59388">MNIVWLKRDLRLRDHQPVHEAVKYGETLFIYVAEPSIWGSGELSVRHFHFVLESLASLKKRIEERGGKLLLFKFEMEQVLQSLLETYGPFKLFSHEENGTSDTMVRDERVRRWMKEKNLEMIEFQHFGITRGKSSPKHFQKQWDEFMSSPYLPQPKKIMSPDRVPEDAILTIDELKSFEENLPGTPIKYGQVGGEEEAIDTLKSFFTNRYQNYLTHLSKPLQSTISSSRLSPYLAWGNLSIKTVVQQTRKALLEPMSEEEKQQLLAFKSRLYWHCQIVWHLEDHPAIHEQAFNKSFDDIQQKRDEEQINLWYHAQTGIPMVDAAMRALHQTGWINFDLRAMLVSFICNTLQQNWREPAKLLAQLFLDYEPGIHWRQVQMQTGASGKKAIRNYNPVKMGKEHDPNGEFVKRFVPELKNIPKKAIHEPWLDPGFFGLKYFSPIVDIKKANIEAAALLASIRVNTGKKESVPYQPEKDHSPEEEKNRSPKASKKNKKESHSEQLTLLLFEDE</sequence>
<evidence type="ECO:0000256" key="1">
    <source>
        <dbReference type="ARBA" id="ARBA00022630"/>
    </source>
</evidence>
<feature type="compositionally biased region" description="Basic and acidic residues" evidence="6">
    <location>
        <begin position="464"/>
        <end position="484"/>
    </location>
</feature>
<feature type="compositionally biased region" description="Basic residues" evidence="6">
    <location>
        <begin position="485"/>
        <end position="494"/>
    </location>
</feature>
<gene>
    <name evidence="8" type="ORF">KP78_17850</name>
</gene>
<dbReference type="GO" id="GO:0071949">
    <property type="term" value="F:FAD binding"/>
    <property type="evidence" value="ECO:0007669"/>
    <property type="project" value="TreeGrafter"/>
</dbReference>
<keyword evidence="3 5" id="KW-0157">Chromophore</keyword>
<dbReference type="GO" id="GO:0003677">
    <property type="term" value="F:DNA binding"/>
    <property type="evidence" value="ECO:0007669"/>
    <property type="project" value="TreeGrafter"/>
</dbReference>
<keyword evidence="9" id="KW-1185">Reference proteome</keyword>
<organism evidence="8 9">
    <name type="scientific">Jeotgalibacillus soli</name>
    <dbReference type="NCBI Taxonomy" id="889306"/>
    <lineage>
        <taxon>Bacteria</taxon>
        <taxon>Bacillati</taxon>
        <taxon>Bacillota</taxon>
        <taxon>Bacilli</taxon>
        <taxon>Bacillales</taxon>
        <taxon>Caryophanaceae</taxon>
        <taxon>Jeotgalibacillus</taxon>
    </lineage>
</organism>
<dbReference type="InterPro" id="IPR036134">
    <property type="entry name" value="Crypto/Photolyase_FAD-like_sf"/>
</dbReference>
<dbReference type="InterPro" id="IPR002081">
    <property type="entry name" value="Cryptochrome/DNA_photolyase_1"/>
</dbReference>
<protein>
    <recommendedName>
        <fullName evidence="7">Photolyase/cryptochrome alpha/beta domain-containing protein</fullName>
    </recommendedName>
</protein>
<evidence type="ECO:0000259" key="7">
    <source>
        <dbReference type="PROSITE" id="PS51645"/>
    </source>
</evidence>
<dbReference type="PANTHER" id="PTHR11455:SF9">
    <property type="entry name" value="CRYPTOCHROME CIRCADIAN CLOCK 5 ISOFORM X1"/>
    <property type="match status" value="1"/>
</dbReference>
<dbReference type="InterPro" id="IPR005101">
    <property type="entry name" value="Cryptochr/Photolyase_FAD-bd"/>
</dbReference>
<feature type="binding site" evidence="4">
    <location>
        <position position="267"/>
    </location>
    <ligand>
        <name>FAD</name>
        <dbReference type="ChEBI" id="CHEBI:57692"/>
    </ligand>
</feature>
<dbReference type="Pfam" id="PF03441">
    <property type="entry name" value="FAD_binding_7"/>
    <property type="match status" value="1"/>
</dbReference>
<evidence type="ECO:0000256" key="4">
    <source>
        <dbReference type="PIRSR" id="PIRSR602081-1"/>
    </source>
</evidence>
<evidence type="ECO:0000256" key="5">
    <source>
        <dbReference type="RuleBase" id="RU004182"/>
    </source>
</evidence>
<dbReference type="PANTHER" id="PTHR11455">
    <property type="entry name" value="CRYPTOCHROME"/>
    <property type="match status" value="1"/>
</dbReference>
<evidence type="ECO:0000256" key="6">
    <source>
        <dbReference type="SAM" id="MobiDB-lite"/>
    </source>
</evidence>
<dbReference type="GO" id="GO:0006950">
    <property type="term" value="P:response to stress"/>
    <property type="evidence" value="ECO:0007669"/>
    <property type="project" value="UniProtKB-ARBA"/>
</dbReference>
<dbReference type="EMBL" id="JXRP01000014">
    <property type="protein sequence ID" value="KIL47212.1"/>
    <property type="molecule type" value="Genomic_DNA"/>
</dbReference>
<comment type="cofactor">
    <cofactor evidence="4">
        <name>FAD</name>
        <dbReference type="ChEBI" id="CHEBI:57692"/>
    </cofactor>
    <text evidence="4">Binds 1 FAD per subunit.</text>
</comment>
<dbReference type="InterPro" id="IPR036155">
    <property type="entry name" value="Crypto/Photolyase_N_sf"/>
</dbReference>
<evidence type="ECO:0000256" key="2">
    <source>
        <dbReference type="ARBA" id="ARBA00022827"/>
    </source>
</evidence>
<feature type="binding site" evidence="4">
    <location>
        <position position="213"/>
    </location>
    <ligand>
        <name>FAD</name>
        <dbReference type="ChEBI" id="CHEBI:57692"/>
    </ligand>
</feature>